<evidence type="ECO:0000313" key="11">
    <source>
        <dbReference type="EMBL" id="PIK59552.1"/>
    </source>
</evidence>
<evidence type="ECO:0000256" key="6">
    <source>
        <dbReference type="ARBA" id="ARBA00022692"/>
    </source>
</evidence>
<feature type="transmembrane region" description="Helical" evidence="10">
    <location>
        <begin position="354"/>
        <end position="373"/>
    </location>
</feature>
<feature type="transmembrane region" description="Helical" evidence="10">
    <location>
        <begin position="192"/>
        <end position="217"/>
    </location>
</feature>
<keyword evidence="4 10" id="KW-0328">Glycosyltransferase</keyword>
<evidence type="ECO:0000256" key="2">
    <source>
        <dbReference type="ARBA" id="ARBA00004922"/>
    </source>
</evidence>
<dbReference type="AlphaFoldDB" id="A0A2G8LH55"/>
<dbReference type="Proteomes" id="UP000230750">
    <property type="component" value="Unassembled WGS sequence"/>
</dbReference>
<comment type="similarity">
    <text evidence="3 10">Belongs to the glycosyltransferase 22 family.</text>
</comment>
<dbReference type="EMBL" id="MRZV01000080">
    <property type="protein sequence ID" value="PIK59552.1"/>
    <property type="molecule type" value="Genomic_DNA"/>
</dbReference>
<dbReference type="GO" id="GO:0006487">
    <property type="term" value="P:protein N-linked glycosylation"/>
    <property type="evidence" value="ECO:0007669"/>
    <property type="project" value="TreeGrafter"/>
</dbReference>
<keyword evidence="8 10" id="KW-1133">Transmembrane helix</keyword>
<evidence type="ECO:0000256" key="9">
    <source>
        <dbReference type="ARBA" id="ARBA00023136"/>
    </source>
</evidence>
<comment type="pathway">
    <text evidence="2">Protein modification; protein glycosylation.</text>
</comment>
<dbReference type="Pfam" id="PF03901">
    <property type="entry name" value="Glyco_transf_22"/>
    <property type="match status" value="1"/>
</dbReference>
<dbReference type="UniPathway" id="UPA00378"/>
<feature type="transmembrane region" description="Helical" evidence="10">
    <location>
        <begin position="289"/>
        <end position="312"/>
    </location>
</feature>
<gene>
    <name evidence="11" type="ORF">BSL78_03538</name>
</gene>
<evidence type="ECO:0000256" key="7">
    <source>
        <dbReference type="ARBA" id="ARBA00022824"/>
    </source>
</evidence>
<keyword evidence="6 10" id="KW-0812">Transmembrane</keyword>
<keyword evidence="7 10" id="KW-0256">Endoplasmic reticulum</keyword>
<comment type="caution">
    <text evidence="11">The sequence shown here is derived from an EMBL/GenBank/DDBJ whole genome shotgun (WGS) entry which is preliminary data.</text>
</comment>
<name>A0A2G8LH55_STIJA</name>
<dbReference type="OrthoDB" id="497541at2759"/>
<feature type="transmembrane region" description="Helical" evidence="10">
    <location>
        <begin position="324"/>
        <end position="342"/>
    </location>
</feature>
<evidence type="ECO:0000256" key="10">
    <source>
        <dbReference type="RuleBase" id="RU363075"/>
    </source>
</evidence>
<evidence type="ECO:0000256" key="4">
    <source>
        <dbReference type="ARBA" id="ARBA00022676"/>
    </source>
</evidence>
<keyword evidence="9 10" id="KW-0472">Membrane</keyword>
<evidence type="ECO:0000256" key="5">
    <source>
        <dbReference type="ARBA" id="ARBA00022679"/>
    </source>
</evidence>
<evidence type="ECO:0000256" key="1">
    <source>
        <dbReference type="ARBA" id="ARBA00004477"/>
    </source>
</evidence>
<feature type="transmembrane region" description="Helical" evidence="10">
    <location>
        <begin position="393"/>
        <end position="415"/>
    </location>
</feature>
<keyword evidence="5 11" id="KW-0808">Transferase</keyword>
<evidence type="ECO:0000313" key="12">
    <source>
        <dbReference type="Proteomes" id="UP000230750"/>
    </source>
</evidence>
<proteinExistence type="inferred from homology"/>
<evidence type="ECO:0000256" key="8">
    <source>
        <dbReference type="ARBA" id="ARBA00022989"/>
    </source>
</evidence>
<accession>A0A2G8LH55</accession>
<organism evidence="11 12">
    <name type="scientific">Stichopus japonicus</name>
    <name type="common">Sea cucumber</name>
    <dbReference type="NCBI Taxonomy" id="307972"/>
    <lineage>
        <taxon>Eukaryota</taxon>
        <taxon>Metazoa</taxon>
        <taxon>Echinodermata</taxon>
        <taxon>Eleutherozoa</taxon>
        <taxon>Echinozoa</taxon>
        <taxon>Holothuroidea</taxon>
        <taxon>Aspidochirotacea</taxon>
        <taxon>Aspidochirotida</taxon>
        <taxon>Stichopodidae</taxon>
        <taxon>Apostichopus</taxon>
    </lineage>
</organism>
<dbReference type="EC" id="2.4.1.-" evidence="10"/>
<evidence type="ECO:0000256" key="3">
    <source>
        <dbReference type="ARBA" id="ARBA00007063"/>
    </source>
</evidence>
<feature type="transmembrane region" description="Helical" evidence="10">
    <location>
        <begin position="229"/>
        <end position="247"/>
    </location>
</feature>
<dbReference type="GO" id="GO:0005789">
    <property type="term" value="C:endoplasmic reticulum membrane"/>
    <property type="evidence" value="ECO:0007669"/>
    <property type="project" value="UniProtKB-SubCell"/>
</dbReference>
<dbReference type="PANTHER" id="PTHR22760">
    <property type="entry name" value="GLYCOSYLTRANSFERASE"/>
    <property type="match status" value="1"/>
</dbReference>
<dbReference type="GO" id="GO:0000026">
    <property type="term" value="F:alpha-1,2-mannosyltransferase activity"/>
    <property type="evidence" value="ECO:0007669"/>
    <property type="project" value="TreeGrafter"/>
</dbReference>
<keyword evidence="12" id="KW-1185">Reference proteome</keyword>
<reference evidence="11 12" key="1">
    <citation type="journal article" date="2017" name="PLoS Biol.">
        <title>The sea cucumber genome provides insights into morphological evolution and visceral regeneration.</title>
        <authorList>
            <person name="Zhang X."/>
            <person name="Sun L."/>
            <person name="Yuan J."/>
            <person name="Sun Y."/>
            <person name="Gao Y."/>
            <person name="Zhang L."/>
            <person name="Li S."/>
            <person name="Dai H."/>
            <person name="Hamel J.F."/>
            <person name="Liu C."/>
            <person name="Yu Y."/>
            <person name="Liu S."/>
            <person name="Lin W."/>
            <person name="Guo K."/>
            <person name="Jin S."/>
            <person name="Xu P."/>
            <person name="Storey K.B."/>
            <person name="Huan P."/>
            <person name="Zhang T."/>
            <person name="Zhou Y."/>
            <person name="Zhang J."/>
            <person name="Lin C."/>
            <person name="Li X."/>
            <person name="Xing L."/>
            <person name="Huo D."/>
            <person name="Sun M."/>
            <person name="Wang L."/>
            <person name="Mercier A."/>
            <person name="Li F."/>
            <person name="Yang H."/>
            <person name="Xiang J."/>
        </authorList>
    </citation>
    <scope>NUCLEOTIDE SEQUENCE [LARGE SCALE GENOMIC DNA]</scope>
    <source>
        <strain evidence="11">Shaxun</strain>
        <tissue evidence="11">Muscle</tissue>
    </source>
</reference>
<comment type="subcellular location">
    <subcellularLocation>
        <location evidence="1 10">Endoplasmic reticulum membrane</location>
        <topology evidence="1 10">Multi-pass membrane protein</topology>
    </subcellularLocation>
</comment>
<protein>
    <recommendedName>
        <fullName evidence="10">Mannosyltransferase</fullName>
        <ecNumber evidence="10">2.4.1.-</ecNumber>
    </recommendedName>
</protein>
<feature type="transmembrane region" description="Helical" evidence="10">
    <location>
        <begin position="115"/>
        <end position="135"/>
    </location>
</feature>
<dbReference type="STRING" id="307972.A0A2G8LH55"/>
<dbReference type="InterPro" id="IPR005599">
    <property type="entry name" value="GPI_mannosylTrfase"/>
</dbReference>
<feature type="transmembrane region" description="Helical" evidence="10">
    <location>
        <begin position="147"/>
        <end position="169"/>
    </location>
</feature>
<dbReference type="PANTHER" id="PTHR22760:SF2">
    <property type="entry name" value="ALPHA-1,2-MANNOSYLTRANSFERASE ALG9"/>
    <property type="match status" value="1"/>
</dbReference>
<sequence>MKRTSQTKDARSSPTQTKETSAKAGYSCWCPETQTAIKLLIAARFTAALMSNISDCDETFNYWEPIIICSESYLLRLIIYSMVKGSRPGNIHQLMQFAHMPISFYMLYLATSTHLYLVGTGCLLGFVCAFCEALFYSGVRKTFGPNVARWTLVFLLFSTGMFISGTAYLPSSFSMYMTMISMAGWYFDRCEISIVATAVSTFISWPFACIIGAPIAFDCLFRRGRWIFFIKWCLLSVLLVLVPQVAIDSYMYGKLVIAPLNIVTYNVFSEHGPDIYGVEPWMFYFHNGFLNFNVAFMMALVALPVAIVTSRIVSGKFVEDNGKLPVWLTMMPMYLWILVFFTRPHKEERFLFPVYPLFCLAAAVTLSCIQRVFHHFISPHKKQHFTVSSDQLAITIGVMFGLLSLSRTGALYYGYHTPLDLYPEILNMAADPKVHTLPPDKPINICIGKEWYRFPSHFFLPENWSLQYIQSEFRGQLPKHYDSSPDATRLIPTEMNDLNKEEPSRYIDVKKCHYLIDLDLPQVSDREPRYSQDKENWQLVLTSPFLDVQMFSQQCPFLLHSVPL</sequence>